<dbReference type="InterPro" id="IPR047088">
    <property type="entry name" value="ORC5_C"/>
</dbReference>
<reference evidence="3 4" key="1">
    <citation type="submission" date="2024-10" db="EMBL/GenBank/DDBJ databases">
        <title>Updated reference genomes for cyclostephanoid diatoms.</title>
        <authorList>
            <person name="Roberts W.R."/>
            <person name="Alverson A.J."/>
        </authorList>
    </citation>
    <scope>NUCLEOTIDE SEQUENCE [LARGE SCALE GENOMIC DNA]</scope>
    <source>
        <strain evidence="3 4">AJA232-27</strain>
    </source>
</reference>
<dbReference type="Proteomes" id="UP001530293">
    <property type="component" value="Unassembled WGS sequence"/>
</dbReference>
<dbReference type="PANTHER" id="PTHR12705">
    <property type="entry name" value="ORIGIN RECOGNITION COMPLEX SUBUNIT 5"/>
    <property type="match status" value="1"/>
</dbReference>
<feature type="region of interest" description="Disordered" evidence="1">
    <location>
        <begin position="281"/>
        <end position="415"/>
    </location>
</feature>
<evidence type="ECO:0000313" key="3">
    <source>
        <dbReference type="EMBL" id="KAL3758692.1"/>
    </source>
</evidence>
<feature type="region of interest" description="Disordered" evidence="1">
    <location>
        <begin position="43"/>
        <end position="110"/>
    </location>
</feature>
<feature type="domain" description="Origin recognition complex subunit 5 C-terminal" evidence="2">
    <location>
        <begin position="703"/>
        <end position="857"/>
    </location>
</feature>
<keyword evidence="4" id="KW-1185">Reference proteome</keyword>
<feature type="compositionally biased region" description="Basic residues" evidence="1">
    <location>
        <begin position="358"/>
        <end position="368"/>
    </location>
</feature>
<dbReference type="EMBL" id="JALLBG020000227">
    <property type="protein sequence ID" value="KAL3758692.1"/>
    <property type="molecule type" value="Genomic_DNA"/>
</dbReference>
<feature type="compositionally biased region" description="Basic residues" evidence="1">
    <location>
        <begin position="283"/>
        <end position="294"/>
    </location>
</feature>
<name>A0ABD3M913_9STRA</name>
<feature type="compositionally biased region" description="Basic and acidic residues" evidence="1">
    <location>
        <begin position="309"/>
        <end position="318"/>
    </location>
</feature>
<feature type="compositionally biased region" description="Acidic residues" evidence="1">
    <location>
        <begin position="336"/>
        <end position="352"/>
    </location>
</feature>
<comment type="caution">
    <text evidence="3">The sequence shown here is derived from an EMBL/GenBank/DDBJ whole genome shotgun (WGS) entry which is preliminary data.</text>
</comment>
<feature type="region of interest" description="Disordered" evidence="1">
    <location>
        <begin position="732"/>
        <end position="753"/>
    </location>
</feature>
<feature type="compositionally biased region" description="Polar residues" evidence="1">
    <location>
        <begin position="78"/>
        <end position="91"/>
    </location>
</feature>
<proteinExistence type="predicted"/>
<dbReference type="PANTHER" id="PTHR12705:SF0">
    <property type="entry name" value="ORIGIN RECOGNITION COMPLEX SUBUNIT 5"/>
    <property type="match status" value="1"/>
</dbReference>
<protein>
    <recommendedName>
        <fullName evidence="2">Origin recognition complex subunit 5 C-terminal domain-containing protein</fullName>
    </recommendedName>
</protein>
<evidence type="ECO:0000313" key="4">
    <source>
        <dbReference type="Proteomes" id="UP001530293"/>
    </source>
</evidence>
<accession>A0ABD3M913</accession>
<dbReference type="InterPro" id="IPR020796">
    <property type="entry name" value="ORC5"/>
</dbReference>
<evidence type="ECO:0000259" key="2">
    <source>
        <dbReference type="Pfam" id="PF14630"/>
    </source>
</evidence>
<evidence type="ECO:0000256" key="1">
    <source>
        <dbReference type="SAM" id="MobiDB-lite"/>
    </source>
</evidence>
<dbReference type="AlphaFoldDB" id="A0ABD3M913"/>
<organism evidence="3 4">
    <name type="scientific">Discostella pseudostelligera</name>
    <dbReference type="NCBI Taxonomy" id="259834"/>
    <lineage>
        <taxon>Eukaryota</taxon>
        <taxon>Sar</taxon>
        <taxon>Stramenopiles</taxon>
        <taxon>Ochrophyta</taxon>
        <taxon>Bacillariophyta</taxon>
        <taxon>Coscinodiscophyceae</taxon>
        <taxon>Thalassiosirophycidae</taxon>
        <taxon>Stephanodiscales</taxon>
        <taxon>Stephanodiscaceae</taxon>
        <taxon>Discostella</taxon>
    </lineage>
</organism>
<sequence length="859" mass="94778">MRSLKFGLNAMGNGPVAAIETGGHSDGDRILANSSQRLECNDASTNELDDDDDVIISMTDNSNNKQRKRRRGMLFPKQTCTFLPQDQASGTPSSSKQPSIPPPPPQVPLTAKSISNELEVKYPHRTSQIRTLSSVLVNTLRKSEFAASSWGKTNIDIPHYSEASTSSKSTSSIMTPSASPIMITGGSGCGKTNLVCDAVEWLRTRSNSTTSTTTSTTTTRRRMRSASNLVTVATAYVDCASSECDSASSAMDCAYRQLHADYFGRSGSIRNERDALRVDVRDKTKKATKKTTKKVKLDNNDDMAWSKRTRMEGDGRGGDEEEEEEDDNFGGGYVMEGDEDYDNDEDDSIVEDQLERQRKNRKLHKNARRANDNPRTNNVRRQSRIGKATTETTTTTNGGPMSKSPKIEGSASNSTVQGGGGSIALFGRTIASFSLRGGTAATSPRCCMFLILDNADRILSWKRYGSIHPLTQLFMLPSVMGIDLTLIFISQSSIFQYSPVHNSAGSIFDAVHPMMIHFDSYTSVEKIKSILHVPHLRKSITGSSRRSFRCDRANTLISTLKHSLYSSMMDSFVPSVVSSTHDISEIARLARLLWPEYVSPLDRQCSSSGSSLEELVWQVLDCLKDSITAEVQCRDLGCCSFCQCLNSMSENNPPSLEMNVLKQRLSEELDKSIREKMRGLLSTTVMMPGRTLTKNGSPYAGRLPYVTKFLLLAAFLCQNKRAEQDVNLFTTTNTGKSRRGRSSSSNGGSAYATSSKYLTQRHPSFRLERMLSVFYSIFGQYGQDGPSTGARLGTTHLFQSISMLITTKMLQISGSIKVSEKYDHDLSEMLLAKFSCTLCHDDARIVASCVGFPLEKYYP</sequence>
<dbReference type="Pfam" id="PF14630">
    <property type="entry name" value="ORC5_C"/>
    <property type="match status" value="1"/>
</dbReference>
<feature type="compositionally biased region" description="Low complexity" evidence="1">
    <location>
        <begin position="742"/>
        <end position="753"/>
    </location>
</feature>
<feature type="compositionally biased region" description="Acidic residues" evidence="1">
    <location>
        <begin position="319"/>
        <end position="328"/>
    </location>
</feature>
<gene>
    <name evidence="3" type="ORF">ACHAWU_005278</name>
</gene>